<sequence length="162" mass="18878">MLLVLALTISILIVTVSYLNKLSKKKDTSNHVNEELTKYFMLSPNSPPQVAYKQLLSAASSYLSSSEEIERQIVNILPLYKDRLVSDEYYENLNNISKELELEKMVIESESEILKKGSKEQLFQEARKNKSKIVSMKIYEDQYFNHKREVLENELKKKLINV</sequence>
<keyword evidence="1" id="KW-0732">Signal</keyword>
<protein>
    <submittedName>
        <fullName evidence="2">Uncharacterized protein</fullName>
    </submittedName>
</protein>
<dbReference type="OrthoDB" id="2189913at2759"/>
<comment type="caution">
    <text evidence="2">The sequence shown here is derived from an EMBL/GenBank/DDBJ whole genome shotgun (WGS) entry which is preliminary data.</text>
</comment>
<name>A0A9P6KZY8_9MICR</name>
<evidence type="ECO:0000313" key="2">
    <source>
        <dbReference type="EMBL" id="KAF9764097.1"/>
    </source>
</evidence>
<reference evidence="2 3" key="1">
    <citation type="journal article" date="2020" name="Genome Biol. Evol.">
        <title>Comparative genomics of strictly vertically transmitted, feminizing microsporidia endosymbionts of amphipod crustaceans.</title>
        <authorList>
            <person name="Cormier A."/>
            <person name="Chebbi M.A."/>
            <person name="Giraud I."/>
            <person name="Wattier R."/>
            <person name="Teixeira M."/>
            <person name="Gilbert C."/>
            <person name="Rigaud T."/>
            <person name="Cordaux R."/>
        </authorList>
    </citation>
    <scope>NUCLEOTIDE SEQUENCE [LARGE SCALE GENOMIC DNA]</scope>
    <source>
        <strain evidence="2 3">Ou3-Ou53</strain>
    </source>
</reference>
<evidence type="ECO:0000256" key="1">
    <source>
        <dbReference type="SAM" id="SignalP"/>
    </source>
</evidence>
<keyword evidence="3" id="KW-1185">Reference proteome</keyword>
<evidence type="ECO:0000313" key="3">
    <source>
        <dbReference type="Proteomes" id="UP000740883"/>
    </source>
</evidence>
<gene>
    <name evidence="2" type="ORF">NGRA_0829</name>
</gene>
<feature type="signal peptide" evidence="1">
    <location>
        <begin position="1"/>
        <end position="17"/>
    </location>
</feature>
<organism evidence="2 3">
    <name type="scientific">Nosema granulosis</name>
    <dbReference type="NCBI Taxonomy" id="83296"/>
    <lineage>
        <taxon>Eukaryota</taxon>
        <taxon>Fungi</taxon>
        <taxon>Fungi incertae sedis</taxon>
        <taxon>Microsporidia</taxon>
        <taxon>Nosematidae</taxon>
        <taxon>Nosema</taxon>
    </lineage>
</organism>
<dbReference type="AlphaFoldDB" id="A0A9P6KZY8"/>
<dbReference type="Proteomes" id="UP000740883">
    <property type="component" value="Unassembled WGS sequence"/>
</dbReference>
<feature type="chain" id="PRO_5040107913" evidence="1">
    <location>
        <begin position="18"/>
        <end position="162"/>
    </location>
</feature>
<accession>A0A9P6KZY8</accession>
<dbReference type="EMBL" id="SBJO01000038">
    <property type="protein sequence ID" value="KAF9764097.1"/>
    <property type="molecule type" value="Genomic_DNA"/>
</dbReference>
<proteinExistence type="predicted"/>